<organism evidence="2 3">
    <name type="scientific">Euphydryas editha</name>
    <name type="common">Edith's checkerspot</name>
    <dbReference type="NCBI Taxonomy" id="104508"/>
    <lineage>
        <taxon>Eukaryota</taxon>
        <taxon>Metazoa</taxon>
        <taxon>Ecdysozoa</taxon>
        <taxon>Arthropoda</taxon>
        <taxon>Hexapoda</taxon>
        <taxon>Insecta</taxon>
        <taxon>Pterygota</taxon>
        <taxon>Neoptera</taxon>
        <taxon>Endopterygota</taxon>
        <taxon>Lepidoptera</taxon>
        <taxon>Glossata</taxon>
        <taxon>Ditrysia</taxon>
        <taxon>Papilionoidea</taxon>
        <taxon>Nymphalidae</taxon>
        <taxon>Nymphalinae</taxon>
        <taxon>Euphydryas</taxon>
    </lineage>
</organism>
<feature type="compositionally biased region" description="Polar residues" evidence="1">
    <location>
        <begin position="95"/>
        <end position="105"/>
    </location>
</feature>
<sequence length="137" mass="14948">MTLIMGERSDQAISENSDEESGDAFTDGDFEDSDDETVIERRASSKTSHIPLNETVNADIKIDSTIDETDDIPENQMNGRKDKLSSTDDEDAINLNRSSASNGDNSLEDLHRDSLSDSNGSIVGILGDQQNHVCNLN</sequence>
<feature type="region of interest" description="Disordered" evidence="1">
    <location>
        <begin position="1"/>
        <end position="121"/>
    </location>
</feature>
<feature type="compositionally biased region" description="Acidic residues" evidence="1">
    <location>
        <begin position="16"/>
        <end position="37"/>
    </location>
</feature>
<evidence type="ECO:0000256" key="1">
    <source>
        <dbReference type="SAM" id="MobiDB-lite"/>
    </source>
</evidence>
<dbReference type="Proteomes" id="UP001153954">
    <property type="component" value="Unassembled WGS sequence"/>
</dbReference>
<protein>
    <submittedName>
        <fullName evidence="2">Uncharacterized protein</fullName>
    </submittedName>
</protein>
<keyword evidence="3" id="KW-1185">Reference proteome</keyword>
<gene>
    <name evidence="2" type="ORF">EEDITHA_LOCUS3192</name>
</gene>
<comment type="caution">
    <text evidence="2">The sequence shown here is derived from an EMBL/GenBank/DDBJ whole genome shotgun (WGS) entry which is preliminary data.</text>
</comment>
<evidence type="ECO:0000313" key="3">
    <source>
        <dbReference type="Proteomes" id="UP001153954"/>
    </source>
</evidence>
<dbReference type="AlphaFoldDB" id="A0AAU9TQN4"/>
<proteinExistence type="predicted"/>
<dbReference type="EMBL" id="CAKOGL010000005">
    <property type="protein sequence ID" value="CAH2086870.1"/>
    <property type="molecule type" value="Genomic_DNA"/>
</dbReference>
<feature type="compositionally biased region" description="Polar residues" evidence="1">
    <location>
        <begin position="45"/>
        <end position="56"/>
    </location>
</feature>
<evidence type="ECO:0000313" key="2">
    <source>
        <dbReference type="EMBL" id="CAH2086870.1"/>
    </source>
</evidence>
<name>A0AAU9TQN4_EUPED</name>
<accession>A0AAU9TQN4</accession>
<reference evidence="2" key="1">
    <citation type="submission" date="2022-03" db="EMBL/GenBank/DDBJ databases">
        <authorList>
            <person name="Tunstrom K."/>
        </authorList>
    </citation>
    <scope>NUCLEOTIDE SEQUENCE</scope>
</reference>